<dbReference type="SMART" id="SM01209">
    <property type="entry name" value="GARS_A"/>
    <property type="match status" value="1"/>
</dbReference>
<keyword evidence="3 4" id="KW-0067">ATP-binding</keyword>
<evidence type="ECO:0000259" key="5">
    <source>
        <dbReference type="PROSITE" id="PS50975"/>
    </source>
</evidence>
<reference evidence="7" key="1">
    <citation type="journal article" date="2019" name="Int. J. Syst. Evol. Microbiol.">
        <title>The Global Catalogue of Microorganisms (GCM) 10K type strain sequencing project: providing services to taxonomists for standard genome sequencing and annotation.</title>
        <authorList>
            <consortium name="The Broad Institute Genomics Platform"/>
            <consortium name="The Broad Institute Genome Sequencing Center for Infectious Disease"/>
            <person name="Wu L."/>
            <person name="Ma J."/>
        </authorList>
    </citation>
    <scope>NUCLEOTIDE SEQUENCE [LARGE SCALE GENOMIC DNA]</scope>
    <source>
        <strain evidence="7">PCU 266</strain>
    </source>
</reference>
<dbReference type="PANTHER" id="PTHR43585:SF2">
    <property type="entry name" value="ATP-GRASP ENZYME FSQD"/>
    <property type="match status" value="1"/>
</dbReference>
<keyword evidence="1" id="KW-0436">Ligase</keyword>
<keyword evidence="7" id="KW-1185">Reference proteome</keyword>
<dbReference type="PANTHER" id="PTHR43585">
    <property type="entry name" value="FUMIPYRROLE BIOSYNTHESIS PROTEIN C"/>
    <property type="match status" value="1"/>
</dbReference>
<evidence type="ECO:0000313" key="7">
    <source>
        <dbReference type="Proteomes" id="UP001596160"/>
    </source>
</evidence>
<dbReference type="Pfam" id="PF18603">
    <property type="entry name" value="LAL_C2"/>
    <property type="match status" value="1"/>
</dbReference>
<organism evidence="6 7">
    <name type="scientific">Streptomyces amakusaensis</name>
    <dbReference type="NCBI Taxonomy" id="67271"/>
    <lineage>
        <taxon>Bacteria</taxon>
        <taxon>Bacillati</taxon>
        <taxon>Actinomycetota</taxon>
        <taxon>Actinomycetes</taxon>
        <taxon>Kitasatosporales</taxon>
        <taxon>Streptomycetaceae</taxon>
        <taxon>Streptomyces</taxon>
    </lineage>
</organism>
<evidence type="ECO:0000256" key="1">
    <source>
        <dbReference type="ARBA" id="ARBA00022598"/>
    </source>
</evidence>
<dbReference type="InterPro" id="IPR040570">
    <property type="entry name" value="LAL_C2"/>
</dbReference>
<comment type="caution">
    <text evidence="6">The sequence shown here is derived from an EMBL/GenBank/DDBJ whole genome shotgun (WGS) entry which is preliminary data.</text>
</comment>
<gene>
    <name evidence="6" type="ORF">ACFPRH_08610</name>
</gene>
<feature type="domain" description="ATP-grasp" evidence="5">
    <location>
        <begin position="113"/>
        <end position="306"/>
    </location>
</feature>
<dbReference type="Proteomes" id="UP001596160">
    <property type="component" value="Unassembled WGS sequence"/>
</dbReference>
<dbReference type="SUPFAM" id="SSF56059">
    <property type="entry name" value="Glutathione synthetase ATP-binding domain-like"/>
    <property type="match status" value="1"/>
</dbReference>
<dbReference type="InterPro" id="IPR011761">
    <property type="entry name" value="ATP-grasp"/>
</dbReference>
<dbReference type="Gene3D" id="3.30.470.20">
    <property type="entry name" value="ATP-grasp fold, B domain"/>
    <property type="match status" value="1"/>
</dbReference>
<dbReference type="InterPro" id="IPR052032">
    <property type="entry name" value="ATP-dep_AA_Ligase"/>
</dbReference>
<sequence>MTIASLESLSFGIARTVEAAAARGHRLLLLTSDRSVYRHELAELPADALDIADVDTTDQDAVRRVLSGVADLAGLINTTDTWSTPAAELAAEYGLPGPDPAAVRLLRDKSEVRRALHRAGVSGRTALAVDAAPDSAERVIEEIGLPAVLKDSSGTSSRGVWIVRDAEALHTALAEAAGATLKGRLFAEPFLAGPLYSAETLSWAGETRLLGVSSRLTSRTPAVREEGAAFPVALPEDERDGIARWVGAALAAAGHDQGFAHVEFVLTAEGPELVEINRRIGGALIGEALCRSLRVNVYEALIDVTLGRRPALLDTDTDTDTGTDTDTAADGPAVAFVLVYPELPGVLNGWDGLDGLDAYPGSVQWYPVRAAGDEVPDLGDQRGCTGMVLAEAATAELAQHRAWSAATSVRPVMKSAAGS</sequence>
<protein>
    <submittedName>
        <fullName evidence="6">ATP-grasp domain-containing protein</fullName>
    </submittedName>
</protein>
<dbReference type="Pfam" id="PF13535">
    <property type="entry name" value="ATP-grasp_4"/>
    <property type="match status" value="1"/>
</dbReference>
<dbReference type="PROSITE" id="PS50975">
    <property type="entry name" value="ATP_GRASP"/>
    <property type="match status" value="1"/>
</dbReference>
<evidence type="ECO:0000256" key="2">
    <source>
        <dbReference type="ARBA" id="ARBA00022741"/>
    </source>
</evidence>
<evidence type="ECO:0000313" key="6">
    <source>
        <dbReference type="EMBL" id="MFC5151793.1"/>
    </source>
</evidence>
<dbReference type="Gene3D" id="3.30.1490.20">
    <property type="entry name" value="ATP-grasp fold, A domain"/>
    <property type="match status" value="1"/>
</dbReference>
<dbReference type="RefSeq" id="WP_344476343.1">
    <property type="nucleotide sequence ID" value="NZ_BAAASB010000006.1"/>
</dbReference>
<dbReference type="InterPro" id="IPR013815">
    <property type="entry name" value="ATP_grasp_subdomain_1"/>
</dbReference>
<dbReference type="EMBL" id="JBHSKP010000004">
    <property type="protein sequence ID" value="MFC5151793.1"/>
    <property type="molecule type" value="Genomic_DNA"/>
</dbReference>
<evidence type="ECO:0000256" key="4">
    <source>
        <dbReference type="PROSITE-ProRule" id="PRU00409"/>
    </source>
</evidence>
<name>A0ABW0ADG5_9ACTN</name>
<proteinExistence type="predicted"/>
<accession>A0ABW0ADG5</accession>
<evidence type="ECO:0000256" key="3">
    <source>
        <dbReference type="ARBA" id="ARBA00022840"/>
    </source>
</evidence>
<dbReference type="Gene3D" id="3.40.50.20">
    <property type="match status" value="1"/>
</dbReference>
<keyword evidence="2 4" id="KW-0547">Nucleotide-binding</keyword>